<comment type="caution">
    <text evidence="8">The sequence shown here is derived from an EMBL/GenBank/DDBJ whole genome shotgun (WGS) entry which is preliminary data.</text>
</comment>
<sequence>MLNIWKQRWKGEKSEASNVGGPENNADVESIVTVPSTGEPSSSKRRANNEGKSSRPKKKQKVIDGGVKGQGSGYSPVELTVPYDYHIEHDDTTILPIINAIRTSGQATQRQLVLSRYVLSEIGPWAVNWVWSHIAKAYAHNCLCDENGFILYLVQKKCARQRRTLSRISQTSSALRQWASALPYPTGSAVPPEIQQDPIDSYLSDSDEEDDAILEYIEDATTGGLITPRNATSVLYSFLSRYGPAAPGYDSLFEFDEVGGGYLKGYTCRVVLPGLPINCSWSSVSTSKAYARRRASHECCLELFKAGLLDYRFFPPSQKRLRNFEKSFVIPPDALPPLGDVYSGNRTYARKAPEFWTHAAMINPTRLFPLIIRVMISHSSIPHHAPMLMLTSQPLPDLPSFKVYFSGIPVEIHLEKAATITVDDRRLQDLHMYTMRVWRNIRNRAFVCPRDKMLYFFAPLRGDEVVKKGNPTLLPDISGAISWDSIALAAQHYAVPMKFGSVDDVTLDIEDAVIQDRWAQFTRRYDVVRLRPDLSPLSPPFETEPGNPKYETLVDFCKAHRKDFNGLKDYNQVLVQVSKFPVFVDRLNPSTPAGTEHGDSVVRYFIPELCAKCTIPASTMRTALLIPCILQRIDEFLLIKELNVRLFSSTIPDTLLHAALTTRSAGLEHDYERLEMLGDAFLKYLASLHVFVSEPHRDEGYMHVARQKLVSNKTLLECALSVGLPSYIQSRPFSLRNWQPPNFHVEADVPSISSELAPAPARTVSSADTERAGSVATSVVPGPDGDPPIPGYTDAVPSESQDPNATKKKRKSKKKKVVGEQLVTYLGDKAVADVAEAIIGAAFISGGSDAALRAGKSLNLPIMSEIEEWSDFRRLAETIPWHTPAGTRQMPVEKIEQIIGHRFKRPHLLAQALTHLPKAHPEAASYSKLEFIGDAILDFMVVRHVFDRNQQLAPGALTLLKGAMVSNSALAAVSVSSGLHQYLLLESAQLEGNIQSYITTIQQKESEERANAIKEHRPIGQYWHDIEAPKILADIVEAIIGAVYISDDFSPVGAEKFFERVLKPFYDEHISLQTLAHHPTKLLLELFQSKGCHQFEIVREEEQCHVLVHDVILATAQDSNAASAARLASVLGLDALEGDPGFLRRTCNCWAQRTMKAGEKSVLTGFKEGEFELD</sequence>
<evidence type="ECO:0000256" key="6">
    <source>
        <dbReference type="SAM" id="MobiDB-lite"/>
    </source>
</evidence>
<dbReference type="GO" id="GO:0003723">
    <property type="term" value="F:RNA binding"/>
    <property type="evidence" value="ECO:0007669"/>
    <property type="project" value="TreeGrafter"/>
</dbReference>
<dbReference type="InterPro" id="IPR005034">
    <property type="entry name" value="Dicer_dimerisation"/>
</dbReference>
<protein>
    <recommendedName>
        <fullName evidence="7">RNase III domain-containing protein</fullName>
    </recommendedName>
</protein>
<dbReference type="eggNOG" id="KOG0701">
    <property type="taxonomic scope" value="Eukaryota"/>
</dbReference>
<dbReference type="CDD" id="cd00593">
    <property type="entry name" value="RIBOc"/>
    <property type="match status" value="2"/>
</dbReference>
<dbReference type="GO" id="GO:0005634">
    <property type="term" value="C:nucleus"/>
    <property type="evidence" value="ECO:0007669"/>
    <property type="project" value="TreeGrafter"/>
</dbReference>
<dbReference type="InterPro" id="IPR036389">
    <property type="entry name" value="RNase_III_sf"/>
</dbReference>
<dbReference type="AlphaFoldDB" id="A0A0W0FCG8"/>
<dbReference type="GO" id="GO:0005524">
    <property type="term" value="F:ATP binding"/>
    <property type="evidence" value="ECO:0007669"/>
    <property type="project" value="UniProtKB-KW"/>
</dbReference>
<name>A0A0W0FCG8_MONRR</name>
<dbReference type="GO" id="GO:0030422">
    <property type="term" value="P:siRNA processing"/>
    <property type="evidence" value="ECO:0007669"/>
    <property type="project" value="TreeGrafter"/>
</dbReference>
<feature type="domain" description="RNase III" evidence="7">
    <location>
        <begin position="638"/>
        <end position="847"/>
    </location>
</feature>
<dbReference type="PROSITE" id="PS50142">
    <property type="entry name" value="RNASE_3_2"/>
    <property type="match status" value="2"/>
</dbReference>
<dbReference type="Pfam" id="PF03368">
    <property type="entry name" value="Dicer_dimer"/>
    <property type="match status" value="1"/>
</dbReference>
<dbReference type="PANTHER" id="PTHR14950">
    <property type="entry name" value="DICER-RELATED"/>
    <property type="match status" value="1"/>
</dbReference>
<evidence type="ECO:0000256" key="5">
    <source>
        <dbReference type="ARBA" id="ARBA00022840"/>
    </source>
</evidence>
<evidence type="ECO:0000259" key="7">
    <source>
        <dbReference type="PROSITE" id="PS50142"/>
    </source>
</evidence>
<accession>A0A0W0FCG8</accession>
<dbReference type="Pfam" id="PF00636">
    <property type="entry name" value="Ribonuclease_3"/>
    <property type="match status" value="2"/>
</dbReference>
<dbReference type="Gene3D" id="3.30.160.380">
    <property type="entry name" value="Dicer dimerisation domain"/>
    <property type="match status" value="1"/>
</dbReference>
<dbReference type="GO" id="GO:0004525">
    <property type="term" value="F:ribonuclease III activity"/>
    <property type="evidence" value="ECO:0007669"/>
    <property type="project" value="InterPro"/>
</dbReference>
<evidence type="ECO:0000313" key="8">
    <source>
        <dbReference type="EMBL" id="KTB34032.1"/>
    </source>
</evidence>
<evidence type="ECO:0000313" key="9">
    <source>
        <dbReference type="Proteomes" id="UP000054988"/>
    </source>
</evidence>
<keyword evidence="3" id="KW-0378">Hydrolase</keyword>
<evidence type="ECO:0000256" key="3">
    <source>
        <dbReference type="ARBA" id="ARBA00022801"/>
    </source>
</evidence>
<dbReference type="PANTHER" id="PTHR14950:SF37">
    <property type="entry name" value="ENDORIBONUCLEASE DICER"/>
    <property type="match status" value="1"/>
</dbReference>
<evidence type="ECO:0000256" key="4">
    <source>
        <dbReference type="ARBA" id="ARBA00022806"/>
    </source>
</evidence>
<evidence type="ECO:0000256" key="2">
    <source>
        <dbReference type="ARBA" id="ARBA00022741"/>
    </source>
</evidence>
<dbReference type="GO" id="GO:0004386">
    <property type="term" value="F:helicase activity"/>
    <property type="evidence" value="ECO:0007669"/>
    <property type="project" value="UniProtKB-KW"/>
</dbReference>
<feature type="region of interest" description="Disordered" evidence="6">
    <location>
        <begin position="760"/>
        <end position="813"/>
    </location>
</feature>
<organism evidence="8 9">
    <name type="scientific">Moniliophthora roreri</name>
    <name type="common">Frosty pod rot fungus</name>
    <name type="synonym">Monilia roreri</name>
    <dbReference type="NCBI Taxonomy" id="221103"/>
    <lineage>
        <taxon>Eukaryota</taxon>
        <taxon>Fungi</taxon>
        <taxon>Dikarya</taxon>
        <taxon>Basidiomycota</taxon>
        <taxon>Agaricomycotina</taxon>
        <taxon>Agaricomycetes</taxon>
        <taxon>Agaricomycetidae</taxon>
        <taxon>Agaricales</taxon>
        <taxon>Marasmiineae</taxon>
        <taxon>Marasmiaceae</taxon>
        <taxon>Moniliophthora</taxon>
    </lineage>
</organism>
<keyword evidence="5" id="KW-0067">ATP-binding</keyword>
<dbReference type="InterPro" id="IPR038248">
    <property type="entry name" value="Dicer_dimer_sf"/>
</dbReference>
<reference evidence="8 9" key="1">
    <citation type="submission" date="2015-12" db="EMBL/GenBank/DDBJ databases">
        <title>Draft genome sequence of Moniliophthora roreri, the causal agent of frosty pod rot of cacao.</title>
        <authorList>
            <person name="Aime M.C."/>
            <person name="Diaz-Valderrama J.R."/>
            <person name="Kijpornyongpan T."/>
            <person name="Phillips-Mora W."/>
        </authorList>
    </citation>
    <scope>NUCLEOTIDE SEQUENCE [LARGE SCALE GENOMIC DNA]</scope>
    <source>
        <strain evidence="8 9">MCA 2952</strain>
    </source>
</reference>
<dbReference type="Gene3D" id="1.10.1520.10">
    <property type="entry name" value="Ribonuclease III domain"/>
    <property type="match status" value="2"/>
</dbReference>
<keyword evidence="2" id="KW-0547">Nucleotide-binding</keyword>
<proteinExistence type="predicted"/>
<keyword evidence="4" id="KW-0347">Helicase</keyword>
<dbReference type="InterPro" id="IPR000999">
    <property type="entry name" value="RNase_III_dom"/>
</dbReference>
<gene>
    <name evidence="8" type="ORF">WG66_13458</name>
</gene>
<feature type="domain" description="RNase III" evidence="7">
    <location>
        <begin position="892"/>
        <end position="1048"/>
    </location>
</feature>
<keyword evidence="1" id="KW-0677">Repeat</keyword>
<evidence type="ECO:0000256" key="1">
    <source>
        <dbReference type="ARBA" id="ARBA00022737"/>
    </source>
</evidence>
<dbReference type="GO" id="GO:0005737">
    <property type="term" value="C:cytoplasm"/>
    <property type="evidence" value="ECO:0007669"/>
    <property type="project" value="TreeGrafter"/>
</dbReference>
<dbReference type="SUPFAM" id="SSF69065">
    <property type="entry name" value="RNase III domain-like"/>
    <property type="match status" value="2"/>
</dbReference>
<dbReference type="SMART" id="SM00535">
    <property type="entry name" value="RIBOc"/>
    <property type="match status" value="2"/>
</dbReference>
<feature type="region of interest" description="Disordered" evidence="6">
    <location>
        <begin position="1"/>
        <end position="70"/>
    </location>
</feature>
<dbReference type="EMBL" id="LATX01002123">
    <property type="protein sequence ID" value="KTB34032.1"/>
    <property type="molecule type" value="Genomic_DNA"/>
</dbReference>
<dbReference type="Proteomes" id="UP000054988">
    <property type="component" value="Unassembled WGS sequence"/>
</dbReference>